<dbReference type="Gene3D" id="3.40.390.10">
    <property type="entry name" value="Collagenase (Catalytic Domain)"/>
    <property type="match status" value="1"/>
</dbReference>
<evidence type="ECO:0000313" key="10">
    <source>
        <dbReference type="Proteomes" id="UP000651452"/>
    </source>
</evidence>
<dbReference type="InterPro" id="IPR024079">
    <property type="entry name" value="MetalloPept_cat_dom_sf"/>
</dbReference>
<dbReference type="GO" id="GO:0046872">
    <property type="term" value="F:metal ion binding"/>
    <property type="evidence" value="ECO:0007669"/>
    <property type="project" value="UniProtKB-KW"/>
</dbReference>
<feature type="compositionally biased region" description="Low complexity" evidence="7">
    <location>
        <begin position="104"/>
        <end position="118"/>
    </location>
</feature>
<evidence type="ECO:0000313" key="9">
    <source>
        <dbReference type="EMBL" id="KAF9690865.1"/>
    </source>
</evidence>
<proteinExistence type="predicted"/>
<feature type="transmembrane region" description="Helical" evidence="8">
    <location>
        <begin position="830"/>
        <end position="850"/>
    </location>
</feature>
<feature type="compositionally biased region" description="Polar residues" evidence="7">
    <location>
        <begin position="405"/>
        <end position="419"/>
    </location>
</feature>
<feature type="compositionally biased region" description="Polar residues" evidence="7">
    <location>
        <begin position="310"/>
        <end position="319"/>
    </location>
</feature>
<reference evidence="9" key="1">
    <citation type="submission" date="2018-12" db="EMBL/GenBank/DDBJ databases">
        <authorList>
            <person name="Syme R.A."/>
            <person name="Farfan-Caceres L."/>
            <person name="Lichtenzveig J."/>
        </authorList>
    </citation>
    <scope>NUCLEOTIDE SEQUENCE</scope>
    <source>
        <strain evidence="9">Al4</strain>
    </source>
</reference>
<evidence type="ECO:0000256" key="4">
    <source>
        <dbReference type="ARBA" id="ARBA00022801"/>
    </source>
</evidence>
<protein>
    <submittedName>
        <fullName evidence="9">Uncharacterized protein</fullName>
    </submittedName>
</protein>
<feature type="compositionally biased region" description="Basic and acidic residues" evidence="7">
    <location>
        <begin position="458"/>
        <end position="472"/>
    </location>
</feature>
<reference evidence="9" key="2">
    <citation type="submission" date="2020-09" db="EMBL/GenBank/DDBJ databases">
        <title>Reference genome assembly for Australian Ascochyta lentis isolate Al4.</title>
        <authorList>
            <person name="Lee R.C."/>
            <person name="Farfan-Caceres L.M."/>
            <person name="Debler J.W."/>
            <person name="Williams A.H."/>
            <person name="Henares B.M."/>
        </authorList>
    </citation>
    <scope>NUCLEOTIDE SEQUENCE</scope>
    <source>
        <strain evidence="9">Al4</strain>
    </source>
</reference>
<feature type="region of interest" description="Disordered" evidence="7">
    <location>
        <begin position="104"/>
        <end position="150"/>
    </location>
</feature>
<accession>A0A8H7MDK1</accession>
<evidence type="ECO:0000256" key="2">
    <source>
        <dbReference type="ARBA" id="ARBA00022670"/>
    </source>
</evidence>
<dbReference type="PANTHER" id="PTHR15910">
    <property type="entry name" value="ARCHAEMETZINCIN"/>
    <property type="match status" value="1"/>
</dbReference>
<organism evidence="9 10">
    <name type="scientific">Ascochyta lentis</name>
    <dbReference type="NCBI Taxonomy" id="205686"/>
    <lineage>
        <taxon>Eukaryota</taxon>
        <taxon>Fungi</taxon>
        <taxon>Dikarya</taxon>
        <taxon>Ascomycota</taxon>
        <taxon>Pezizomycotina</taxon>
        <taxon>Dothideomycetes</taxon>
        <taxon>Pleosporomycetidae</taxon>
        <taxon>Pleosporales</taxon>
        <taxon>Pleosporineae</taxon>
        <taxon>Didymellaceae</taxon>
        <taxon>Ascochyta</taxon>
    </lineage>
</organism>
<evidence type="ECO:0000256" key="5">
    <source>
        <dbReference type="ARBA" id="ARBA00022833"/>
    </source>
</evidence>
<dbReference type="PANTHER" id="PTHR15910:SF1">
    <property type="entry name" value="ARCHAEMETZINCIN-2"/>
    <property type="match status" value="1"/>
</dbReference>
<evidence type="ECO:0000256" key="7">
    <source>
        <dbReference type="SAM" id="MobiDB-lite"/>
    </source>
</evidence>
<dbReference type="InterPro" id="IPR012962">
    <property type="entry name" value="Pept_M54_archaemetzincn"/>
</dbReference>
<keyword evidence="5" id="KW-0862">Zinc</keyword>
<evidence type="ECO:0000256" key="1">
    <source>
        <dbReference type="ARBA" id="ARBA00001947"/>
    </source>
</evidence>
<sequence length="879" mass="97984">MATMEITQPPLATALGADSKRQCIRIKARIKISGEQLPTVIPVQQPYQAYCETITSSRSQSPDIFTAPPTQPSVVYPPQTSVAPTYTARIVARKRAVSNVLVSPQHPTPVTKTPTTSPNLINEKSQQNAPTSHVLSERDTVSASQDPTVSQLTVARGIHSRAPTDHMPRNRTLSLSQVQQESLLSKSATQTITTKTPLRQKRYGRMEYRPLPPLPPLPPPPPESSEDAIIDRQDLRQTTVNFSRGEIKRKTPQVQQHVAPPHIACVNAYIPPPVLPPTTHHHVHLPSATTEHERPLSKASRRTVTFADDTTLSSRSSSPDYHGHDRTHHRVQALRQSKSFSTDTQIPSSLRLYSSHDSLLVAKNNESNETAHATRRTEPKDHKHKYTFGQRPASRMTPAPGLGRASNQKYNPRLSTSKAQYRGLQTLPRPLPSSLRVAEPQTGPRQPPWGSLEDLEEQREKRGDARERDQAKQFRYATLSQATTVGSTDSFGKEKMKKEVEEYKEQVMSVYPDMAFDVLPFDDLNYDPDCESQDFKTWLQFKTRNKVTTSRQTVYLARVPEITEAVAYMKDWTIPSKCQSNSAEAQSPNIETFIDYTSAFYHGLPVKELPTRLKWTSWEARTPTRTTSIPKYIALQHGNGTTRIRTRIPPDTAFPAQLNLDDILDALIRALPRDAHSLLLLVDHDIWEADDDFCCGRAYGGSRVAVVQTARYRPGLDADEGVDRTHMWPLSHCKTFVDDLCSAEDVVPRKATRLQVVRSRAGPMRSAVDAAVRKMDGLDVAGDMDALWFSRLARTFPSRHYLLVYPPSTTNALPVTKLLRPPAKYNTPSAISLGIPILFIGTALSTLSSIAFKTSGFFLVIGVSVYPGQIALTLNPLSA</sequence>
<dbReference type="Proteomes" id="UP000651452">
    <property type="component" value="Unassembled WGS sequence"/>
</dbReference>
<keyword evidence="8" id="KW-1133">Transmembrane helix</keyword>
<dbReference type="OrthoDB" id="3784760at2759"/>
<dbReference type="EMBL" id="RZGK01000022">
    <property type="protein sequence ID" value="KAF9690865.1"/>
    <property type="molecule type" value="Genomic_DNA"/>
</dbReference>
<feature type="transmembrane region" description="Helical" evidence="8">
    <location>
        <begin position="857"/>
        <end position="877"/>
    </location>
</feature>
<feature type="compositionally biased region" description="Polar residues" evidence="7">
    <location>
        <begin position="119"/>
        <end position="134"/>
    </location>
</feature>
<dbReference type="GO" id="GO:0006508">
    <property type="term" value="P:proteolysis"/>
    <property type="evidence" value="ECO:0007669"/>
    <property type="project" value="UniProtKB-KW"/>
</dbReference>
<keyword evidence="8" id="KW-0812">Transmembrane</keyword>
<keyword evidence="8" id="KW-0472">Membrane</keyword>
<dbReference type="AlphaFoldDB" id="A0A8H7MDK1"/>
<keyword evidence="6" id="KW-0482">Metalloprotease</keyword>
<feature type="compositionally biased region" description="Polar residues" evidence="7">
    <location>
        <begin position="141"/>
        <end position="150"/>
    </location>
</feature>
<feature type="region of interest" description="Disordered" evidence="7">
    <location>
        <begin position="363"/>
        <end position="472"/>
    </location>
</feature>
<keyword evidence="10" id="KW-1185">Reference proteome</keyword>
<keyword evidence="2" id="KW-0645">Protease</keyword>
<evidence type="ECO:0000256" key="3">
    <source>
        <dbReference type="ARBA" id="ARBA00022723"/>
    </source>
</evidence>
<comment type="cofactor">
    <cofactor evidence="1">
        <name>Zn(2+)</name>
        <dbReference type="ChEBI" id="CHEBI:29105"/>
    </cofactor>
</comment>
<keyword evidence="3" id="KW-0479">Metal-binding</keyword>
<feature type="region of interest" description="Disordered" evidence="7">
    <location>
        <begin position="310"/>
        <end position="330"/>
    </location>
</feature>
<evidence type="ECO:0000256" key="8">
    <source>
        <dbReference type="SAM" id="Phobius"/>
    </source>
</evidence>
<dbReference type="GO" id="GO:0008237">
    <property type="term" value="F:metallopeptidase activity"/>
    <property type="evidence" value="ECO:0007669"/>
    <property type="project" value="UniProtKB-KW"/>
</dbReference>
<keyword evidence="4" id="KW-0378">Hydrolase</keyword>
<evidence type="ECO:0000256" key="6">
    <source>
        <dbReference type="ARBA" id="ARBA00023049"/>
    </source>
</evidence>
<comment type="caution">
    <text evidence="9">The sequence shown here is derived from an EMBL/GenBank/DDBJ whole genome shotgun (WGS) entry which is preliminary data.</text>
</comment>
<name>A0A8H7MDK1_9PLEO</name>
<gene>
    <name evidence="9" type="ORF">EKO04_011125</name>
</gene>